<dbReference type="GO" id="GO:0070402">
    <property type="term" value="F:NADPH binding"/>
    <property type="evidence" value="ECO:0007669"/>
    <property type="project" value="TreeGrafter"/>
</dbReference>
<feature type="domain" description="Enoyl reductase (ER)" evidence="3">
    <location>
        <begin position="11"/>
        <end position="328"/>
    </location>
</feature>
<dbReference type="SUPFAM" id="SSF51735">
    <property type="entry name" value="NAD(P)-binding Rossmann-fold domains"/>
    <property type="match status" value="1"/>
</dbReference>
<dbReference type="Pfam" id="PF00107">
    <property type="entry name" value="ADH_zinc_N"/>
    <property type="match status" value="1"/>
</dbReference>
<dbReference type="SMART" id="SM00829">
    <property type="entry name" value="PKS_ER"/>
    <property type="match status" value="1"/>
</dbReference>
<dbReference type="AlphaFoldDB" id="A0A4R8C8L6"/>
<reference evidence="4 5" key="1">
    <citation type="submission" date="2019-03" db="EMBL/GenBank/DDBJ databases">
        <title>Genomic Encyclopedia of Type Strains, Phase III (KMG-III): the genomes of soil and plant-associated and newly described type strains.</title>
        <authorList>
            <person name="Whitman W."/>
        </authorList>
    </citation>
    <scope>NUCLEOTIDE SEQUENCE [LARGE SCALE GENOMIC DNA]</scope>
    <source>
        <strain evidence="4 5">VKM Ac-2573</strain>
    </source>
</reference>
<dbReference type="CDD" id="cd08268">
    <property type="entry name" value="MDR2"/>
    <property type="match status" value="1"/>
</dbReference>
<evidence type="ECO:0000259" key="3">
    <source>
        <dbReference type="SMART" id="SM00829"/>
    </source>
</evidence>
<dbReference type="Pfam" id="PF08240">
    <property type="entry name" value="ADH_N"/>
    <property type="match status" value="1"/>
</dbReference>
<dbReference type="InterPro" id="IPR011032">
    <property type="entry name" value="GroES-like_sf"/>
</dbReference>
<dbReference type="Gene3D" id="3.40.50.720">
    <property type="entry name" value="NAD(P)-binding Rossmann-like Domain"/>
    <property type="match status" value="1"/>
</dbReference>
<gene>
    <name evidence="4" type="ORF">EV653_3813</name>
</gene>
<sequence length="332" mass="35264">MTKAVRFDELGGPEVLRLEELKLEEPAHGEVRIRVDAIGLNRAESNFRSGTYVYPPNLPGSGLGYEAAGVVDAVGDGVDEFAVGDAVSAAPTFLMTDYGTYGDAVILPAHALVHRPAEVDAVTGAAMWMAYTTAYGLLVEFGRVNPGDTVLINAASSSVGLASIQVANHLGAIPIATTRTHAKKQRLLDAGAAHVIATEEEDLVAEVHGLTGGRGVELAIDAIMGPAVTTLIQTVAPDGSLLFYGWLDPTPAPMPIAADFRGRNIRTYAFTEVTIEDPARLRRAKHFVNAGVRAGTLRPVIDRTFDLTDVVAAHRHLESNAQFGKIVLTVEH</sequence>
<dbReference type="RefSeq" id="WP_134105056.1">
    <property type="nucleotide sequence ID" value="NZ_SODP01000002.1"/>
</dbReference>
<accession>A0A4R8C8L6</accession>
<dbReference type="SUPFAM" id="SSF50129">
    <property type="entry name" value="GroES-like"/>
    <property type="match status" value="1"/>
</dbReference>
<organism evidence="4 5">
    <name type="scientific">Kribbella pratensis</name>
    <dbReference type="NCBI Taxonomy" id="2512112"/>
    <lineage>
        <taxon>Bacteria</taxon>
        <taxon>Bacillati</taxon>
        <taxon>Actinomycetota</taxon>
        <taxon>Actinomycetes</taxon>
        <taxon>Propionibacteriales</taxon>
        <taxon>Kribbellaceae</taxon>
        <taxon>Kribbella</taxon>
    </lineage>
</organism>
<dbReference type="PANTHER" id="PTHR48106">
    <property type="entry name" value="QUINONE OXIDOREDUCTASE PIG3-RELATED"/>
    <property type="match status" value="1"/>
</dbReference>
<name>A0A4R8C8L6_9ACTN</name>
<dbReference type="OrthoDB" id="9792162at2"/>
<dbReference type="EMBL" id="SODP01000002">
    <property type="protein sequence ID" value="TDW69783.1"/>
    <property type="molecule type" value="Genomic_DNA"/>
</dbReference>
<proteinExistence type="predicted"/>
<evidence type="ECO:0000313" key="4">
    <source>
        <dbReference type="EMBL" id="TDW69783.1"/>
    </source>
</evidence>
<dbReference type="PANTHER" id="PTHR48106:SF5">
    <property type="entry name" value="ZINC-CONTAINING ALCOHOL DEHYDROGENASE"/>
    <property type="match status" value="1"/>
</dbReference>
<evidence type="ECO:0000313" key="5">
    <source>
        <dbReference type="Proteomes" id="UP000295146"/>
    </source>
</evidence>
<protein>
    <submittedName>
        <fullName evidence="4">NADPH:quinone reductase-like Zn-dependent oxidoreductase</fullName>
    </submittedName>
</protein>
<dbReference type="Proteomes" id="UP000295146">
    <property type="component" value="Unassembled WGS sequence"/>
</dbReference>
<dbReference type="GO" id="GO:0016651">
    <property type="term" value="F:oxidoreductase activity, acting on NAD(P)H"/>
    <property type="evidence" value="ECO:0007669"/>
    <property type="project" value="TreeGrafter"/>
</dbReference>
<dbReference type="InterPro" id="IPR013154">
    <property type="entry name" value="ADH-like_N"/>
</dbReference>
<dbReference type="InterPro" id="IPR013149">
    <property type="entry name" value="ADH-like_C"/>
</dbReference>
<comment type="caution">
    <text evidence="4">The sequence shown here is derived from an EMBL/GenBank/DDBJ whole genome shotgun (WGS) entry which is preliminary data.</text>
</comment>
<keyword evidence="2" id="KW-0560">Oxidoreductase</keyword>
<dbReference type="Gene3D" id="3.90.180.10">
    <property type="entry name" value="Medium-chain alcohol dehydrogenases, catalytic domain"/>
    <property type="match status" value="1"/>
</dbReference>
<keyword evidence="1" id="KW-0521">NADP</keyword>
<dbReference type="InterPro" id="IPR036291">
    <property type="entry name" value="NAD(P)-bd_dom_sf"/>
</dbReference>
<evidence type="ECO:0000256" key="2">
    <source>
        <dbReference type="ARBA" id="ARBA00023002"/>
    </source>
</evidence>
<dbReference type="InterPro" id="IPR020843">
    <property type="entry name" value="ER"/>
</dbReference>
<evidence type="ECO:0000256" key="1">
    <source>
        <dbReference type="ARBA" id="ARBA00022857"/>
    </source>
</evidence>
<keyword evidence="5" id="KW-1185">Reference proteome</keyword>